<evidence type="ECO:0000313" key="2">
    <source>
        <dbReference type="Proteomes" id="UP001141806"/>
    </source>
</evidence>
<dbReference type="Gene3D" id="3.80.10.10">
    <property type="entry name" value="Ribonuclease Inhibitor"/>
    <property type="match status" value="1"/>
</dbReference>
<protein>
    <submittedName>
        <fullName evidence="1">Uncharacterized protein</fullName>
    </submittedName>
</protein>
<gene>
    <name evidence="1" type="ORF">NE237_026391</name>
</gene>
<dbReference type="InterPro" id="IPR052595">
    <property type="entry name" value="LRRC69/RLP"/>
</dbReference>
<dbReference type="PANTHER" id="PTHR48057">
    <property type="entry name" value="LEUCINE-RICH REPEAT SERINE/THREONINE-PROTEIN KINASE 1"/>
    <property type="match status" value="1"/>
</dbReference>
<organism evidence="1 2">
    <name type="scientific">Protea cynaroides</name>
    <dbReference type="NCBI Taxonomy" id="273540"/>
    <lineage>
        <taxon>Eukaryota</taxon>
        <taxon>Viridiplantae</taxon>
        <taxon>Streptophyta</taxon>
        <taxon>Embryophyta</taxon>
        <taxon>Tracheophyta</taxon>
        <taxon>Spermatophyta</taxon>
        <taxon>Magnoliopsida</taxon>
        <taxon>Proteales</taxon>
        <taxon>Proteaceae</taxon>
        <taxon>Protea</taxon>
    </lineage>
</organism>
<dbReference type="OrthoDB" id="1091844at2759"/>
<comment type="caution">
    <text evidence="1">The sequence shown here is derived from an EMBL/GenBank/DDBJ whole genome shotgun (WGS) entry which is preliminary data.</text>
</comment>
<dbReference type="SUPFAM" id="SSF52058">
    <property type="entry name" value="L domain-like"/>
    <property type="match status" value="1"/>
</dbReference>
<dbReference type="InterPro" id="IPR032675">
    <property type="entry name" value="LRR_dom_sf"/>
</dbReference>
<reference evidence="1" key="1">
    <citation type="journal article" date="2023" name="Plant J.">
        <title>The genome of the king protea, Protea cynaroides.</title>
        <authorList>
            <person name="Chang J."/>
            <person name="Duong T.A."/>
            <person name="Schoeman C."/>
            <person name="Ma X."/>
            <person name="Roodt D."/>
            <person name="Barker N."/>
            <person name="Li Z."/>
            <person name="Van de Peer Y."/>
            <person name="Mizrachi E."/>
        </authorList>
    </citation>
    <scope>NUCLEOTIDE SEQUENCE</scope>
    <source>
        <tissue evidence="1">Young leaves</tissue>
    </source>
</reference>
<dbReference type="EMBL" id="JAMYWD010000010">
    <property type="protein sequence ID" value="KAJ4959280.1"/>
    <property type="molecule type" value="Genomic_DNA"/>
</dbReference>
<dbReference type="Proteomes" id="UP001141806">
    <property type="component" value="Unassembled WGS sequence"/>
</dbReference>
<sequence>MALGGRRPSVPFGKQFRDQSLILLGQWRSRVEKGCTFRIPACRRQIHQMKPKLPNPMHLGGSTVRKQHHHRNFTSLLNSFSVKFLWVSSATLQISEHLAYISTHSIQLPFDLAVYTKLHNFYLQDNLFSDGILDFLLGLYNLECLNLVENNFSGEISPKFNNLTRLGTLYLKYNELSVLIPNLS</sequence>
<dbReference type="AlphaFoldDB" id="A0A9Q0H4U7"/>
<proteinExistence type="predicted"/>
<name>A0A9Q0H4U7_9MAGN</name>
<evidence type="ECO:0000313" key="1">
    <source>
        <dbReference type="EMBL" id="KAJ4959280.1"/>
    </source>
</evidence>
<keyword evidence="2" id="KW-1185">Reference proteome</keyword>
<accession>A0A9Q0H4U7</accession>